<evidence type="ECO:0000313" key="4">
    <source>
        <dbReference type="Proteomes" id="UP001056384"/>
    </source>
</evidence>
<dbReference type="Gene3D" id="1.20.1280.50">
    <property type="match status" value="1"/>
</dbReference>
<organism evidence="3 4">
    <name type="scientific">Septoria linicola</name>
    <dbReference type="NCBI Taxonomy" id="215465"/>
    <lineage>
        <taxon>Eukaryota</taxon>
        <taxon>Fungi</taxon>
        <taxon>Dikarya</taxon>
        <taxon>Ascomycota</taxon>
        <taxon>Pezizomycotina</taxon>
        <taxon>Dothideomycetes</taxon>
        <taxon>Dothideomycetidae</taxon>
        <taxon>Mycosphaerellales</taxon>
        <taxon>Mycosphaerellaceae</taxon>
        <taxon>Septoria</taxon>
    </lineage>
</organism>
<feature type="domain" description="F-box" evidence="2">
    <location>
        <begin position="60"/>
        <end position="112"/>
    </location>
</feature>
<dbReference type="Pfam" id="PF00646">
    <property type="entry name" value="F-box"/>
    <property type="match status" value="1"/>
</dbReference>
<dbReference type="InterPro" id="IPR001810">
    <property type="entry name" value="F-box_dom"/>
</dbReference>
<evidence type="ECO:0000259" key="2">
    <source>
        <dbReference type="PROSITE" id="PS50181"/>
    </source>
</evidence>
<dbReference type="SUPFAM" id="SSF81383">
    <property type="entry name" value="F-box domain"/>
    <property type="match status" value="1"/>
</dbReference>
<dbReference type="CDD" id="cd09917">
    <property type="entry name" value="F-box_SF"/>
    <property type="match status" value="1"/>
</dbReference>
<dbReference type="Proteomes" id="UP001056384">
    <property type="component" value="Chromosome 5"/>
</dbReference>
<protein>
    <submittedName>
        <fullName evidence="3">F-box domain-containing protein</fullName>
    </submittedName>
</protein>
<evidence type="ECO:0000256" key="1">
    <source>
        <dbReference type="SAM" id="MobiDB-lite"/>
    </source>
</evidence>
<sequence length="424" mass="47529">MSLLDCLSSYGSKTTQPRGPTASQVEARDNQRAVLASEEPKSRLQCNQTGQEEPAADAAGLTISALPTEINMMIMAHLPAKDIARSSRLSRYFNSVGQVQGEHISRSVWQRNIARIQSEMSEFEAIKSHGDFLESLLRFMRFQGLAVEDAWANVAIDCQAFITYWLDGLAPASPGDRAALECAAACLLALYIREYFPEHYSHDTPAVMLTDNPNFDLDRTWFDSDEQMAASVKGTLSSTPPDEEYGVDLARFEHWQEAITSKHALCLDYDSLATEPRDLTDSSGDWTNTFGILNETSQKGQGPRGAQFRAVTDDFDPMSVLSDMGEMDVHVRLHQQLNLSSELQGVYGMPAWRYGSFMPYHVYSGDAEWTTWKHLVSGPRRMTALQRLYLLESMSIKPRCTREEADAVEDDEEEEEESSDGMEE</sequence>
<evidence type="ECO:0000313" key="3">
    <source>
        <dbReference type="EMBL" id="USW53465.1"/>
    </source>
</evidence>
<dbReference type="AlphaFoldDB" id="A0A9Q9AQW9"/>
<reference evidence="3" key="1">
    <citation type="submission" date="2022-06" db="EMBL/GenBank/DDBJ databases">
        <title>Complete genome sequences of two strains of the flax pathogen Septoria linicola.</title>
        <authorList>
            <person name="Lapalu N."/>
            <person name="Simon A."/>
            <person name="Demenou B."/>
            <person name="Paumier D."/>
            <person name="Guillot M.-P."/>
            <person name="Gout L."/>
            <person name="Valade R."/>
        </authorList>
    </citation>
    <scope>NUCLEOTIDE SEQUENCE</scope>
    <source>
        <strain evidence="3">SE15195</strain>
    </source>
</reference>
<gene>
    <name evidence="3" type="ORF">Slin15195_G067840</name>
</gene>
<proteinExistence type="predicted"/>
<keyword evidence="4" id="KW-1185">Reference proteome</keyword>
<feature type="region of interest" description="Disordered" evidence="1">
    <location>
        <begin position="1"/>
        <end position="27"/>
    </location>
</feature>
<accession>A0A9Q9AQW9</accession>
<feature type="region of interest" description="Disordered" evidence="1">
    <location>
        <begin position="400"/>
        <end position="424"/>
    </location>
</feature>
<feature type="compositionally biased region" description="Polar residues" evidence="1">
    <location>
        <begin position="9"/>
        <end position="24"/>
    </location>
</feature>
<dbReference type="PROSITE" id="PS50181">
    <property type="entry name" value="FBOX"/>
    <property type="match status" value="1"/>
</dbReference>
<name>A0A9Q9AQW9_9PEZI</name>
<feature type="compositionally biased region" description="Acidic residues" evidence="1">
    <location>
        <begin position="406"/>
        <end position="424"/>
    </location>
</feature>
<dbReference type="InterPro" id="IPR036047">
    <property type="entry name" value="F-box-like_dom_sf"/>
</dbReference>
<dbReference type="EMBL" id="CP099422">
    <property type="protein sequence ID" value="USW53465.1"/>
    <property type="molecule type" value="Genomic_DNA"/>
</dbReference>